<proteinExistence type="inferred from homology"/>
<dbReference type="PANTHER" id="PTHR10656:SF42">
    <property type="entry name" value="CYCLIC GMP-AMP SYNTHASE-LIKE PROTEIN-RELATED"/>
    <property type="match status" value="1"/>
</dbReference>
<keyword evidence="4" id="KW-1185">Reference proteome</keyword>
<dbReference type="STRING" id="407821.A0A087TZZ7"/>
<evidence type="ECO:0000313" key="3">
    <source>
        <dbReference type="EMBL" id="KFM70686.1"/>
    </source>
</evidence>
<evidence type="ECO:0000313" key="4">
    <source>
        <dbReference type="Proteomes" id="UP000054359"/>
    </source>
</evidence>
<organism evidence="3 4">
    <name type="scientific">Stegodyphus mimosarum</name>
    <name type="common">African social velvet spider</name>
    <dbReference type="NCBI Taxonomy" id="407821"/>
    <lineage>
        <taxon>Eukaryota</taxon>
        <taxon>Metazoa</taxon>
        <taxon>Ecdysozoa</taxon>
        <taxon>Arthropoda</taxon>
        <taxon>Chelicerata</taxon>
        <taxon>Arachnida</taxon>
        <taxon>Araneae</taxon>
        <taxon>Araneomorphae</taxon>
        <taxon>Entelegynae</taxon>
        <taxon>Eresoidea</taxon>
        <taxon>Eresidae</taxon>
        <taxon>Stegodyphus</taxon>
    </lineage>
</organism>
<dbReference type="InterPro" id="IPR046903">
    <property type="entry name" value="Mab-21-like_nuc_Trfase"/>
</dbReference>
<feature type="non-terminal residue" evidence="3">
    <location>
        <position position="214"/>
    </location>
</feature>
<evidence type="ECO:0000259" key="2">
    <source>
        <dbReference type="Pfam" id="PF03281"/>
    </source>
</evidence>
<dbReference type="OrthoDB" id="6054650at2759"/>
<dbReference type="Pfam" id="PF03281">
    <property type="entry name" value="Mab-21"/>
    <property type="match status" value="1"/>
</dbReference>
<protein>
    <recommendedName>
        <fullName evidence="2">Mab-21-like nucleotidyltransferase domain-containing protein</fullName>
    </recommendedName>
</protein>
<sequence>MQHSEIQRNHAKLGTILRHIYASEVVLERTHVRKKNLLMSFLGQFKSFCSRKSPEFCTLFQDYYLTGSYFEGLRVKEATEFDVNVVFSFPLPDSGYSVTELDVPLSYATYQLKQTYPQFPVCGKIKSFFDDDNYLIGQNVLKWFQSLLDGFITYTDLELYGVLRVKTTQSGPARTLKVFWKDYVWISIDLVPVILLDTKHLHKYTACEGINLLE</sequence>
<dbReference type="Gene3D" id="3.30.460.90">
    <property type="match status" value="1"/>
</dbReference>
<dbReference type="PANTHER" id="PTHR10656">
    <property type="entry name" value="CELL FATE DETERMINING PROTEIN MAB21-RELATED"/>
    <property type="match status" value="1"/>
</dbReference>
<name>A0A087TZZ7_STEMI</name>
<dbReference type="Proteomes" id="UP000054359">
    <property type="component" value="Unassembled WGS sequence"/>
</dbReference>
<comment type="similarity">
    <text evidence="1">Belongs to the mab-21 family.</text>
</comment>
<dbReference type="EMBL" id="KK117512">
    <property type="protein sequence ID" value="KFM70686.1"/>
    <property type="molecule type" value="Genomic_DNA"/>
</dbReference>
<accession>A0A087TZZ7</accession>
<dbReference type="AlphaFoldDB" id="A0A087TZZ7"/>
<reference evidence="3 4" key="1">
    <citation type="submission" date="2013-11" db="EMBL/GenBank/DDBJ databases">
        <title>Genome sequencing of Stegodyphus mimosarum.</title>
        <authorList>
            <person name="Bechsgaard J."/>
        </authorList>
    </citation>
    <scope>NUCLEOTIDE SEQUENCE [LARGE SCALE GENOMIC DNA]</scope>
</reference>
<feature type="domain" description="Mab-21-like nucleotidyltransferase" evidence="2">
    <location>
        <begin position="69"/>
        <end position="198"/>
    </location>
</feature>
<evidence type="ECO:0000256" key="1">
    <source>
        <dbReference type="ARBA" id="ARBA00008307"/>
    </source>
</evidence>
<gene>
    <name evidence="3" type="ORF">X975_09331</name>
</gene>